<name>A0AA41E3A4_9BURK</name>
<dbReference type="EMBL" id="JAGSVG010000001">
    <property type="protein sequence ID" value="MBR8127668.1"/>
    <property type="molecule type" value="Genomic_DNA"/>
</dbReference>
<keyword evidence="1" id="KW-0472">Membrane</keyword>
<keyword evidence="1" id="KW-1133">Transmembrane helix</keyword>
<evidence type="ECO:0000313" key="2">
    <source>
        <dbReference type="EMBL" id="MBR8127668.1"/>
    </source>
</evidence>
<proteinExistence type="predicted"/>
<protein>
    <submittedName>
        <fullName evidence="2">Uncharacterized protein</fullName>
    </submittedName>
</protein>
<evidence type="ECO:0000256" key="1">
    <source>
        <dbReference type="SAM" id="Phobius"/>
    </source>
</evidence>
<keyword evidence="1" id="KW-0812">Transmembrane</keyword>
<comment type="caution">
    <text evidence="2">The sequence shown here is derived from an EMBL/GenBank/DDBJ whole genome shotgun (WGS) entry which is preliminary data.</text>
</comment>
<dbReference type="Proteomes" id="UP000682266">
    <property type="component" value="Unassembled WGS sequence"/>
</dbReference>
<organism evidence="2 3">
    <name type="scientific">Burkholderia ambifaria</name>
    <dbReference type="NCBI Taxonomy" id="152480"/>
    <lineage>
        <taxon>Bacteria</taxon>
        <taxon>Pseudomonadati</taxon>
        <taxon>Pseudomonadota</taxon>
        <taxon>Betaproteobacteria</taxon>
        <taxon>Burkholderiales</taxon>
        <taxon>Burkholderiaceae</taxon>
        <taxon>Burkholderia</taxon>
        <taxon>Burkholderia cepacia complex</taxon>
    </lineage>
</organism>
<feature type="transmembrane region" description="Helical" evidence="1">
    <location>
        <begin position="53"/>
        <end position="73"/>
    </location>
</feature>
<evidence type="ECO:0000313" key="3">
    <source>
        <dbReference type="Proteomes" id="UP000682266"/>
    </source>
</evidence>
<dbReference type="RefSeq" id="WP_105788167.1">
    <property type="nucleotide sequence ID" value="NZ_CADERF010000003.1"/>
</dbReference>
<dbReference type="AlphaFoldDB" id="A0AA41E3A4"/>
<accession>A0AA41E3A4</accession>
<gene>
    <name evidence="2" type="ORF">KDW93_01450</name>
</gene>
<reference evidence="2" key="1">
    <citation type="submission" date="2021-04" db="EMBL/GenBank/DDBJ databases">
        <title>A collection of bacterial strains from the Burkholderia cepacia Research Laboratory and Repository.</title>
        <authorList>
            <person name="Lipuma J."/>
            <person name="Spilker T."/>
        </authorList>
    </citation>
    <scope>NUCLEOTIDE SEQUENCE</scope>
    <source>
        <strain evidence="2">AU36012</strain>
    </source>
</reference>
<sequence length="78" mass="8793">MRKRLLRIVIGVALLMSILFVAAFNAINLNEAYGDGPPYYSRTTNMDKWTSPLPFLGVIDGAMLVAISAYCLWIRRSR</sequence>
<feature type="transmembrane region" description="Helical" evidence="1">
    <location>
        <begin position="5"/>
        <end position="27"/>
    </location>
</feature>